<dbReference type="PANTHER" id="PTHR43675">
    <property type="entry name" value="ARSENITE METHYLTRANSFERASE"/>
    <property type="match status" value="1"/>
</dbReference>
<dbReference type="EMBL" id="JACEFO010003153">
    <property type="protein sequence ID" value="KAF8644109.1"/>
    <property type="molecule type" value="Genomic_DNA"/>
</dbReference>
<dbReference type="InterPro" id="IPR029063">
    <property type="entry name" value="SAM-dependent_MTases_sf"/>
</dbReference>
<evidence type="ECO:0000313" key="2">
    <source>
        <dbReference type="Proteomes" id="UP000636709"/>
    </source>
</evidence>
<dbReference type="AlphaFoldDB" id="A0A835DTQ7"/>
<dbReference type="GO" id="GO:0008168">
    <property type="term" value="F:methyltransferase activity"/>
    <property type="evidence" value="ECO:0007669"/>
    <property type="project" value="TreeGrafter"/>
</dbReference>
<name>A0A835DTQ7_9POAL</name>
<dbReference type="Gene3D" id="3.40.50.150">
    <property type="entry name" value="Vaccinia Virus protein VP39"/>
    <property type="match status" value="2"/>
</dbReference>
<keyword evidence="2" id="KW-1185">Reference proteome</keyword>
<dbReference type="OrthoDB" id="14934at2759"/>
<protein>
    <recommendedName>
        <fullName evidence="3">Amine oxidase domain-containing protein</fullName>
    </recommendedName>
</protein>
<dbReference type="PRINTS" id="PR00419">
    <property type="entry name" value="ADXRDTASE"/>
</dbReference>
<comment type="caution">
    <text evidence="1">The sequence shown here is derived from an EMBL/GenBank/DDBJ whole genome shotgun (WGS) entry which is preliminary data.</text>
</comment>
<dbReference type="Gene3D" id="3.50.50.60">
    <property type="entry name" value="FAD/NAD(P)-binding domain"/>
    <property type="match status" value="1"/>
</dbReference>
<dbReference type="Proteomes" id="UP000636709">
    <property type="component" value="Unassembled WGS sequence"/>
</dbReference>
<dbReference type="CDD" id="cd02440">
    <property type="entry name" value="AdoMet_MTases"/>
    <property type="match status" value="1"/>
</dbReference>
<sequence>MRVAVVGAGLSGLAAAHELARSGEARVTVYEKEDHLGGHGSKTMAVEDGAGGRVHVDLGSMVFSRMTSPNMNKWFEELGVEMETSDMSFSASMHLNKGGGFEWGNRNGISGVLVQKSNLLSPRFWLVIREIFKFKNDVLEYLEDHGRNPDWNETLGQFIQSHRYSQLFQDAYLVRGELESMGCQIKTGCEVKSVSKFNEGYRVLEVDGSEEMYDRIIFGLHAPDALKVLGSEATHEELRILGAFPYIYSDVYLHSDESLMPHNFYAWSARNFLGTTSSGACYRFYEDSVKAGKVAASELLRRKCELLVNPKPMVLSWTEAGARLLVAKTFEQHIIIGNVSYYLYYFLTKYPHHICIQINLYNRLERKRLLRISARKSNYIRKGWRSGSLLRTTGVAFAKYILRHESRRNSLSKAVKNISKHYDLSNDFFALYLDPSMTYSSAIFKAEDESLEAAQLRKHDSLISKAKVESWHHVLDIGSGWGTLAIRLVKKTGCKYTGITLSEEQLKYSKQKVKEAGLEFITIPEDLYAKMRVRPEFIKEYIFPGGCLPALSRVVSAMTNASSLCVQHLENIGDHYYPTLDALEG</sequence>
<accession>A0A835DTQ7</accession>
<dbReference type="InterPro" id="IPR026669">
    <property type="entry name" value="Arsenite_MeTrfase-like"/>
</dbReference>
<dbReference type="Pfam" id="PF02353">
    <property type="entry name" value="CMAS"/>
    <property type="match status" value="2"/>
</dbReference>
<gene>
    <name evidence="1" type="ORF">HU200_066556</name>
</gene>
<dbReference type="SUPFAM" id="SSF51905">
    <property type="entry name" value="FAD/NAD(P)-binding domain"/>
    <property type="match status" value="1"/>
</dbReference>
<evidence type="ECO:0008006" key="3">
    <source>
        <dbReference type="Google" id="ProtNLM"/>
    </source>
</evidence>
<evidence type="ECO:0000313" key="1">
    <source>
        <dbReference type="EMBL" id="KAF8644109.1"/>
    </source>
</evidence>
<dbReference type="Pfam" id="PF13450">
    <property type="entry name" value="NAD_binding_8"/>
    <property type="match status" value="1"/>
</dbReference>
<organism evidence="1 2">
    <name type="scientific">Digitaria exilis</name>
    <dbReference type="NCBI Taxonomy" id="1010633"/>
    <lineage>
        <taxon>Eukaryota</taxon>
        <taxon>Viridiplantae</taxon>
        <taxon>Streptophyta</taxon>
        <taxon>Embryophyta</taxon>
        <taxon>Tracheophyta</taxon>
        <taxon>Spermatophyta</taxon>
        <taxon>Magnoliopsida</taxon>
        <taxon>Liliopsida</taxon>
        <taxon>Poales</taxon>
        <taxon>Poaceae</taxon>
        <taxon>PACMAD clade</taxon>
        <taxon>Panicoideae</taxon>
        <taxon>Panicodae</taxon>
        <taxon>Paniceae</taxon>
        <taxon>Anthephorinae</taxon>
        <taxon>Digitaria</taxon>
    </lineage>
</organism>
<dbReference type="SUPFAM" id="SSF53335">
    <property type="entry name" value="S-adenosyl-L-methionine-dependent methyltransferases"/>
    <property type="match status" value="1"/>
</dbReference>
<dbReference type="PANTHER" id="PTHR43675:SF11">
    <property type="entry name" value="AMINE OXIDASE DOMAIN-CONTAINING PROTEIN"/>
    <property type="match status" value="1"/>
</dbReference>
<dbReference type="InterPro" id="IPR036188">
    <property type="entry name" value="FAD/NAD-bd_sf"/>
</dbReference>
<proteinExistence type="predicted"/>
<reference evidence="1" key="1">
    <citation type="submission" date="2020-07" db="EMBL/GenBank/DDBJ databases">
        <title>Genome sequence and genetic diversity analysis of an under-domesticated orphan crop, white fonio (Digitaria exilis).</title>
        <authorList>
            <person name="Bennetzen J.L."/>
            <person name="Chen S."/>
            <person name="Ma X."/>
            <person name="Wang X."/>
            <person name="Yssel A.E.J."/>
            <person name="Chaluvadi S.R."/>
            <person name="Johnson M."/>
            <person name="Gangashetty P."/>
            <person name="Hamidou F."/>
            <person name="Sanogo M.D."/>
            <person name="Zwaenepoel A."/>
            <person name="Wallace J."/>
            <person name="Van De Peer Y."/>
            <person name="Van Deynze A."/>
        </authorList>
    </citation>
    <scope>NUCLEOTIDE SEQUENCE</scope>
    <source>
        <tissue evidence="1">Leaves</tissue>
    </source>
</reference>